<feature type="compositionally biased region" description="Basic and acidic residues" evidence="1">
    <location>
        <begin position="257"/>
        <end position="273"/>
    </location>
</feature>
<keyword evidence="3" id="KW-1185">Reference proteome</keyword>
<comment type="caution">
    <text evidence="2">The sequence shown here is derived from an EMBL/GenBank/DDBJ whole genome shotgun (WGS) entry which is preliminary data.</text>
</comment>
<dbReference type="AlphaFoldDB" id="A0A9P8HZ51"/>
<sequence>MRETSGPRICQPNAPFWCSLFNGDTFPDCNSVEIYHFRATPSSQPGALADISDSPITWPFPGAPVGDLGKLAGLGRIHSLILEVVPELNNRILMASLSRAANLKILELRYCNLDLSSLAKLLPHALPNLTSFTLLIHPRSASAIEVALSVDKSVDEHGKAEDIPHLCPLIREFGRNLTHLEFANPFICRELFVDKLEMRKIEEAGVSRTDHFAITHVLSDFRKQRDDKRRKFRITEAIAEAKASNKSTRSNSIFGDRSSDERRAGDVAREMERTLDDEEKKRTRLIKDTKGGWDRRVVCWHGLCRSGDSWDEIEAEADLEEEGVKWTIASGKLKKASRHFRGEVRIDLDYGEEICGKPTAQLMPPEGGSTR</sequence>
<accession>A0A9P8HZ51</accession>
<evidence type="ECO:0000256" key="1">
    <source>
        <dbReference type="SAM" id="MobiDB-lite"/>
    </source>
</evidence>
<protein>
    <submittedName>
        <fullName evidence="2">Uncharacterized protein</fullName>
    </submittedName>
</protein>
<dbReference type="EMBL" id="JAGHQL010000114">
    <property type="protein sequence ID" value="KAH0538316.1"/>
    <property type="molecule type" value="Genomic_DNA"/>
</dbReference>
<gene>
    <name evidence="2" type="ORF">FGG08_005090</name>
</gene>
<reference evidence="2" key="1">
    <citation type="submission" date="2021-03" db="EMBL/GenBank/DDBJ databases">
        <title>Comparative genomics and phylogenomic investigation of the class Geoglossomycetes provide insights into ecological specialization and systematics.</title>
        <authorList>
            <person name="Melie T."/>
            <person name="Pirro S."/>
            <person name="Miller A.N."/>
            <person name="Quandt A."/>
        </authorList>
    </citation>
    <scope>NUCLEOTIDE SEQUENCE</scope>
    <source>
        <strain evidence="2">GBOQ0MN5Z8</strain>
    </source>
</reference>
<evidence type="ECO:0000313" key="3">
    <source>
        <dbReference type="Proteomes" id="UP000698800"/>
    </source>
</evidence>
<evidence type="ECO:0000313" key="2">
    <source>
        <dbReference type="EMBL" id="KAH0538316.1"/>
    </source>
</evidence>
<name>A0A9P8HZ51_9PEZI</name>
<dbReference type="Proteomes" id="UP000698800">
    <property type="component" value="Unassembled WGS sequence"/>
</dbReference>
<feature type="region of interest" description="Disordered" evidence="1">
    <location>
        <begin position="243"/>
        <end position="273"/>
    </location>
</feature>
<organism evidence="2 3">
    <name type="scientific">Glutinoglossum americanum</name>
    <dbReference type="NCBI Taxonomy" id="1670608"/>
    <lineage>
        <taxon>Eukaryota</taxon>
        <taxon>Fungi</taxon>
        <taxon>Dikarya</taxon>
        <taxon>Ascomycota</taxon>
        <taxon>Pezizomycotina</taxon>
        <taxon>Geoglossomycetes</taxon>
        <taxon>Geoglossales</taxon>
        <taxon>Geoglossaceae</taxon>
        <taxon>Glutinoglossum</taxon>
    </lineage>
</organism>
<proteinExistence type="predicted"/>
<feature type="compositionally biased region" description="Polar residues" evidence="1">
    <location>
        <begin position="244"/>
        <end position="253"/>
    </location>
</feature>
<dbReference type="OrthoDB" id="5348533at2759"/>